<dbReference type="GeneID" id="78231239"/>
<dbReference type="Gene3D" id="1.10.10.10">
    <property type="entry name" value="Winged helix-like DNA-binding domain superfamily/Winged helix DNA-binding domain"/>
    <property type="match status" value="1"/>
</dbReference>
<keyword evidence="4" id="KW-0804">Transcription</keyword>
<reference evidence="6 7" key="1">
    <citation type="submission" date="2010-12" db="EMBL/GenBank/DDBJ databases">
        <title>The Genome Sequence of Coprobacillus sp. strain 29_1.</title>
        <authorList>
            <consortium name="The Broad Institute Genome Sequencing Platform"/>
            <person name="Earl A."/>
            <person name="Ward D."/>
            <person name="Feldgarden M."/>
            <person name="Gevers D."/>
            <person name="Daigneault M."/>
            <person name="Sibley C.D."/>
            <person name="White A."/>
            <person name="Strauss J."/>
            <person name="Allen-Vercoe E."/>
            <person name="Young S.K."/>
            <person name="Zeng Q."/>
            <person name="Gargeya S."/>
            <person name="Fitzgerald M."/>
            <person name="Haas B."/>
            <person name="Abouelleil A."/>
            <person name="Alvarado L."/>
            <person name="Arachchi H.M."/>
            <person name="Berlin A."/>
            <person name="Brown A."/>
            <person name="Chapman S.B."/>
            <person name="Chen Z."/>
            <person name="Dunbar C."/>
            <person name="Freedman E."/>
            <person name="Gearin G."/>
            <person name="Gellesch M."/>
            <person name="Goldberg J."/>
            <person name="Griggs A."/>
            <person name="Gujja S."/>
            <person name="Heilman E."/>
            <person name="Heiman D."/>
            <person name="Howarth C."/>
            <person name="Larson L."/>
            <person name="Lui A."/>
            <person name="MacDonald P.J.P."/>
            <person name="Mehta T."/>
            <person name="Montmayeur A."/>
            <person name="Murphy C."/>
            <person name="Neiman D."/>
            <person name="Pearson M."/>
            <person name="Priest M."/>
            <person name="Roberts A."/>
            <person name="Saif S."/>
            <person name="Shea T."/>
            <person name="Shenoy N."/>
            <person name="Sisk P."/>
            <person name="Stolte C."/>
            <person name="Sykes S."/>
            <person name="White J."/>
            <person name="Yandava C."/>
            <person name="Nusbaum C."/>
            <person name="Birren B."/>
        </authorList>
    </citation>
    <scope>NUCLEOTIDE SEQUENCE [LARGE SCALE GENOMIC DNA]</scope>
    <source>
        <strain evidence="6 7">29_1</strain>
    </source>
</reference>
<keyword evidence="2" id="KW-0805">Transcription regulation</keyword>
<dbReference type="PROSITE" id="PS50944">
    <property type="entry name" value="HTH_DTXR"/>
    <property type="match status" value="1"/>
</dbReference>
<gene>
    <name evidence="6" type="ORF">HMPREF9488_01639</name>
</gene>
<keyword evidence="3" id="KW-0238">DNA-binding</keyword>
<evidence type="ECO:0000259" key="5">
    <source>
        <dbReference type="PROSITE" id="PS50944"/>
    </source>
</evidence>
<dbReference type="SUPFAM" id="SSF47979">
    <property type="entry name" value="Iron-dependent repressor protein, dimerization domain"/>
    <property type="match status" value="1"/>
</dbReference>
<proteinExistence type="inferred from homology"/>
<dbReference type="InterPro" id="IPR001367">
    <property type="entry name" value="Fe_dep_repressor"/>
</dbReference>
<dbReference type="OrthoDB" id="9791355at2"/>
<dbReference type="GO" id="GO:0046983">
    <property type="term" value="F:protein dimerization activity"/>
    <property type="evidence" value="ECO:0007669"/>
    <property type="project" value="InterPro"/>
</dbReference>
<dbReference type="InterPro" id="IPR036390">
    <property type="entry name" value="WH_DNA-bd_sf"/>
</dbReference>
<evidence type="ECO:0000313" key="6">
    <source>
        <dbReference type="EMBL" id="EFW05057.1"/>
    </source>
</evidence>
<dbReference type="InterPro" id="IPR036388">
    <property type="entry name" value="WH-like_DNA-bd_sf"/>
</dbReference>
<dbReference type="STRING" id="100884.GCA_000269565_03481"/>
<name>E7GA49_9FIRM</name>
<evidence type="ECO:0000313" key="7">
    <source>
        <dbReference type="Proteomes" id="UP000003157"/>
    </source>
</evidence>
<dbReference type="eggNOG" id="COG1321">
    <property type="taxonomic scope" value="Bacteria"/>
</dbReference>
<dbReference type="InterPro" id="IPR036421">
    <property type="entry name" value="Fe_dep_repressor_sf"/>
</dbReference>
<dbReference type="HOGENOM" id="CLU_069532_3_0_9"/>
<dbReference type="SUPFAM" id="SSF46785">
    <property type="entry name" value="Winged helix' DNA-binding domain"/>
    <property type="match status" value="1"/>
</dbReference>
<dbReference type="PANTHER" id="PTHR33238:SF7">
    <property type="entry name" value="IRON-DEPENDENT TRANSCRIPTIONAL REGULATOR"/>
    <property type="match status" value="1"/>
</dbReference>
<dbReference type="SMART" id="SM00529">
    <property type="entry name" value="HTH_DTXR"/>
    <property type="match status" value="1"/>
</dbReference>
<sequence length="147" mass="17625">MSKEPSDFHTFTGYRLTSSQELTPAMEDYLEMIYRLYHQQVKIRIGDLSRHLNVQPSSTTKIVQRLKQFGYVDFEKYGEITLTDKGMSEGKYLLYRHEILHHFLCVLNHSNDELEQVEKIEHFMDRKTILQIEKLTLFLENHHDYDQ</sequence>
<dbReference type="InterPro" id="IPR022687">
    <property type="entry name" value="HTH_DTXR"/>
</dbReference>
<dbReference type="Pfam" id="PF02742">
    <property type="entry name" value="Fe_dep_repr_C"/>
    <property type="match status" value="1"/>
</dbReference>
<accession>E7GA49</accession>
<organism evidence="6 7">
    <name type="scientific">Coprobacillus cateniformis</name>
    <dbReference type="NCBI Taxonomy" id="100884"/>
    <lineage>
        <taxon>Bacteria</taxon>
        <taxon>Bacillati</taxon>
        <taxon>Bacillota</taxon>
        <taxon>Erysipelotrichia</taxon>
        <taxon>Erysipelotrichales</taxon>
        <taxon>Coprobacillaceae</taxon>
        <taxon>Coprobacillus</taxon>
    </lineage>
</organism>
<evidence type="ECO:0000256" key="4">
    <source>
        <dbReference type="ARBA" id="ARBA00023163"/>
    </source>
</evidence>
<dbReference type="AlphaFoldDB" id="E7GA49"/>
<dbReference type="PANTHER" id="PTHR33238">
    <property type="entry name" value="IRON (METAL) DEPENDENT REPRESSOR, DTXR FAMILY"/>
    <property type="match status" value="1"/>
</dbReference>
<evidence type="ECO:0000256" key="2">
    <source>
        <dbReference type="ARBA" id="ARBA00023015"/>
    </source>
</evidence>
<comment type="caution">
    <text evidence="6">The sequence shown here is derived from an EMBL/GenBank/DDBJ whole genome shotgun (WGS) entry which is preliminary data.</text>
</comment>
<dbReference type="GO" id="GO:0003677">
    <property type="term" value="F:DNA binding"/>
    <property type="evidence" value="ECO:0007669"/>
    <property type="project" value="UniProtKB-KW"/>
</dbReference>
<dbReference type="InterPro" id="IPR022689">
    <property type="entry name" value="Iron_dep_repressor"/>
</dbReference>
<dbReference type="EMBL" id="ADKX01000030">
    <property type="protein sequence ID" value="EFW05057.1"/>
    <property type="molecule type" value="Genomic_DNA"/>
</dbReference>
<dbReference type="Gene3D" id="1.10.60.10">
    <property type="entry name" value="Iron dependent repressor, metal binding and dimerisation domain"/>
    <property type="match status" value="1"/>
</dbReference>
<dbReference type="RefSeq" id="WP_008788747.1">
    <property type="nucleotide sequence ID" value="NZ_AKCB01000003.1"/>
</dbReference>
<evidence type="ECO:0000256" key="3">
    <source>
        <dbReference type="ARBA" id="ARBA00023125"/>
    </source>
</evidence>
<dbReference type="GO" id="GO:0003700">
    <property type="term" value="F:DNA-binding transcription factor activity"/>
    <property type="evidence" value="ECO:0007669"/>
    <property type="project" value="InterPro"/>
</dbReference>
<feature type="domain" description="HTH dtxR-type" evidence="5">
    <location>
        <begin position="22"/>
        <end position="83"/>
    </location>
</feature>
<dbReference type="Proteomes" id="UP000003157">
    <property type="component" value="Unassembled WGS sequence"/>
</dbReference>
<dbReference type="GO" id="GO:0046914">
    <property type="term" value="F:transition metal ion binding"/>
    <property type="evidence" value="ECO:0007669"/>
    <property type="project" value="InterPro"/>
</dbReference>
<dbReference type="InterPro" id="IPR050536">
    <property type="entry name" value="DtxR_MntR_Metal-Reg"/>
</dbReference>
<protein>
    <submittedName>
        <fullName evidence="6">Iron-dependent repressor</fullName>
    </submittedName>
</protein>
<keyword evidence="7" id="KW-1185">Reference proteome</keyword>
<comment type="similarity">
    <text evidence="1">Belongs to the DtxR/MntR family.</text>
</comment>
<dbReference type="Pfam" id="PF01325">
    <property type="entry name" value="Fe_dep_repress"/>
    <property type="match status" value="1"/>
</dbReference>
<evidence type="ECO:0000256" key="1">
    <source>
        <dbReference type="ARBA" id="ARBA00007871"/>
    </source>
</evidence>